<feature type="domain" description="PpiC" evidence="8">
    <location>
        <begin position="152"/>
        <end position="244"/>
    </location>
</feature>
<dbReference type="Gene3D" id="3.10.50.40">
    <property type="match status" value="1"/>
</dbReference>
<evidence type="ECO:0000313" key="10">
    <source>
        <dbReference type="Proteomes" id="UP000027602"/>
    </source>
</evidence>
<dbReference type="InterPro" id="IPR000297">
    <property type="entry name" value="PPIase_PpiC"/>
</dbReference>
<organism evidence="9 10">
    <name type="scientific">Bacillus methanolicus (strain MGA3 / ATCC 53907)</name>
    <dbReference type="NCBI Taxonomy" id="796606"/>
    <lineage>
        <taxon>Bacteria</taxon>
        <taxon>Bacillati</taxon>
        <taxon>Bacillota</taxon>
        <taxon>Bacilli</taxon>
        <taxon>Bacillales</taxon>
        <taxon>Bacillaceae</taxon>
        <taxon>Bacillus</taxon>
    </lineage>
</organism>
<dbReference type="SUPFAM" id="SSF54534">
    <property type="entry name" value="FKBP-like"/>
    <property type="match status" value="1"/>
</dbReference>
<dbReference type="EC" id="5.2.1.8" evidence="2"/>
<evidence type="ECO:0000256" key="4">
    <source>
        <dbReference type="ARBA" id="ARBA00023110"/>
    </source>
</evidence>
<dbReference type="HOGENOM" id="CLU_034646_10_1_9"/>
<dbReference type="PANTHER" id="PTHR47245">
    <property type="entry name" value="PEPTIDYLPROLYL ISOMERASE"/>
    <property type="match status" value="1"/>
</dbReference>
<keyword evidence="3" id="KW-0732">Signal</keyword>
<dbReference type="SUPFAM" id="SSF109998">
    <property type="entry name" value="Triger factor/SurA peptide-binding domain-like"/>
    <property type="match status" value="1"/>
</dbReference>
<keyword evidence="5 6" id="KW-0413">Isomerase</keyword>
<dbReference type="AlphaFoldDB" id="I3EC56"/>
<dbReference type="EMBL" id="CP007739">
    <property type="protein sequence ID" value="AIE58599.1"/>
    <property type="molecule type" value="Genomic_DNA"/>
</dbReference>
<evidence type="ECO:0000256" key="7">
    <source>
        <dbReference type="SAM" id="Phobius"/>
    </source>
</evidence>
<proteinExistence type="predicted"/>
<sequence length="294" mass="34099">MGKKQLWMVIAGLVALNCFTIIFFLSKPEWASSNGETVATVGNDSISRQEWLNELEARYGKDTLKDLVDQKVVEQMAKKYHIKVSEQDVNRELKMMKTRYGTYGQQNGNEEKWKQQIKDNILLEELLTRDVVIKEEELKSYYEQNKSLFDIPDSYHISQIVTKSKKDAEQTLRELEQGSNFQALAMERSIDEFTANQGGDLGFVSEEDERIPASVFNKLKELKPGKWSKPIKTEKGYTIVFLHEKVPGKKYSYKEVKGQIRRQIALEQMDVPVSAQTFWKEAKVDWFYGKGEKE</sequence>
<evidence type="ECO:0000256" key="3">
    <source>
        <dbReference type="ARBA" id="ARBA00022729"/>
    </source>
</evidence>
<dbReference type="Pfam" id="PF13624">
    <property type="entry name" value="SurA_N_3"/>
    <property type="match status" value="1"/>
</dbReference>
<evidence type="ECO:0000256" key="5">
    <source>
        <dbReference type="ARBA" id="ARBA00023235"/>
    </source>
</evidence>
<dbReference type="KEGG" id="bmet:BMMGA3_00405"/>
<feature type="transmembrane region" description="Helical" evidence="7">
    <location>
        <begin position="6"/>
        <end position="25"/>
    </location>
</feature>
<dbReference type="OrthoDB" id="2677468at2"/>
<reference evidence="9 10" key="1">
    <citation type="journal article" date="2015" name="BMC Genomics">
        <title>Transcriptome analysis of thermophilic methylotrophic Bacillus methanolicus MGA3 using RNA-sequencing provides detailed insights into its previously uncharted transcriptional landscape.</title>
        <authorList>
            <person name="Irla M."/>
            <person name="Neshat A."/>
            <person name="Brautaset T."/>
            <person name="Ruckert C."/>
            <person name="Kalinowski J."/>
            <person name="Wendisch V.F."/>
        </authorList>
    </citation>
    <scope>NUCLEOTIDE SEQUENCE [LARGE SCALE GENOMIC DNA]</scope>
    <source>
        <strain evidence="10">MGA3 / ATCC 53907</strain>
    </source>
</reference>
<accession>I3EC56</accession>
<dbReference type="Proteomes" id="UP000027602">
    <property type="component" value="Chromosome"/>
</dbReference>
<dbReference type="InterPro" id="IPR046357">
    <property type="entry name" value="PPIase_dom_sf"/>
</dbReference>
<dbReference type="InterPro" id="IPR050245">
    <property type="entry name" value="PrsA_foldase"/>
</dbReference>
<evidence type="ECO:0000313" key="9">
    <source>
        <dbReference type="EMBL" id="AIE58599.1"/>
    </source>
</evidence>
<keyword evidence="7" id="KW-0812">Transmembrane</keyword>
<dbReference type="eggNOG" id="COG0760">
    <property type="taxonomic scope" value="Bacteria"/>
</dbReference>
<evidence type="ECO:0000256" key="1">
    <source>
        <dbReference type="ARBA" id="ARBA00000971"/>
    </source>
</evidence>
<dbReference type="RefSeq" id="WP_003347193.1">
    <property type="nucleotide sequence ID" value="NZ_ADWW01000001.1"/>
</dbReference>
<dbReference type="InterPro" id="IPR027304">
    <property type="entry name" value="Trigger_fact/SurA_dom_sf"/>
</dbReference>
<protein>
    <recommendedName>
        <fullName evidence="2">peptidylprolyl isomerase</fullName>
        <ecNumber evidence="2">5.2.1.8</ecNumber>
    </recommendedName>
</protein>
<name>I3EC56_BACMM</name>
<evidence type="ECO:0000256" key="6">
    <source>
        <dbReference type="PROSITE-ProRule" id="PRU00278"/>
    </source>
</evidence>
<keyword evidence="7" id="KW-1133">Transmembrane helix</keyword>
<keyword evidence="7" id="KW-0472">Membrane</keyword>
<evidence type="ECO:0000259" key="8">
    <source>
        <dbReference type="PROSITE" id="PS50198"/>
    </source>
</evidence>
<keyword evidence="10" id="KW-1185">Reference proteome</keyword>
<dbReference type="PANTHER" id="PTHR47245:SF1">
    <property type="entry name" value="FOLDASE PROTEIN PRSA"/>
    <property type="match status" value="1"/>
</dbReference>
<keyword evidence="4 6" id="KW-0697">Rotamase</keyword>
<dbReference type="Pfam" id="PF13145">
    <property type="entry name" value="Rotamase_2"/>
    <property type="match status" value="1"/>
</dbReference>
<evidence type="ECO:0000256" key="2">
    <source>
        <dbReference type="ARBA" id="ARBA00013194"/>
    </source>
</evidence>
<dbReference type="PROSITE" id="PS50198">
    <property type="entry name" value="PPIC_PPIASE_2"/>
    <property type="match status" value="1"/>
</dbReference>
<comment type="catalytic activity">
    <reaction evidence="1">
        <text>[protein]-peptidylproline (omega=180) = [protein]-peptidylproline (omega=0)</text>
        <dbReference type="Rhea" id="RHEA:16237"/>
        <dbReference type="Rhea" id="RHEA-COMP:10747"/>
        <dbReference type="Rhea" id="RHEA-COMP:10748"/>
        <dbReference type="ChEBI" id="CHEBI:83833"/>
        <dbReference type="ChEBI" id="CHEBI:83834"/>
        <dbReference type="EC" id="5.2.1.8"/>
    </reaction>
</comment>
<gene>
    <name evidence="9" type="primary">yacD</name>
    <name evidence="9" type="ORF">BMMGA3_00405</name>
</gene>
<dbReference type="Gene3D" id="1.10.4030.10">
    <property type="entry name" value="Porin chaperone SurA, peptide-binding domain"/>
    <property type="match status" value="1"/>
</dbReference>
<dbReference type="STRING" id="796606.BMMGA3_00405"/>
<dbReference type="GO" id="GO:0003755">
    <property type="term" value="F:peptidyl-prolyl cis-trans isomerase activity"/>
    <property type="evidence" value="ECO:0007669"/>
    <property type="project" value="UniProtKB-KW"/>
</dbReference>